<reference evidence="1" key="1">
    <citation type="submission" date="2021-12" db="EMBL/GenBank/DDBJ databases">
        <title>Discovery of the Pendulisporaceae a myxobacterial family with distinct sporulation behavior and unique specialized metabolism.</title>
        <authorList>
            <person name="Garcia R."/>
            <person name="Popoff A."/>
            <person name="Bader C.D."/>
            <person name="Loehr J."/>
            <person name="Walesch S."/>
            <person name="Walt C."/>
            <person name="Boldt J."/>
            <person name="Bunk B."/>
            <person name="Haeckl F.J.F.P.J."/>
            <person name="Gunesch A.P."/>
            <person name="Birkelbach J."/>
            <person name="Nuebel U."/>
            <person name="Pietschmann T."/>
            <person name="Bach T."/>
            <person name="Mueller R."/>
        </authorList>
    </citation>
    <scope>NUCLEOTIDE SEQUENCE</scope>
    <source>
        <strain evidence="1">MSr11367</strain>
    </source>
</reference>
<evidence type="ECO:0000313" key="1">
    <source>
        <dbReference type="EMBL" id="WXB02191.1"/>
    </source>
</evidence>
<dbReference type="Proteomes" id="UP001374803">
    <property type="component" value="Chromosome"/>
</dbReference>
<accession>A0ABZ2KXA8</accession>
<organism evidence="1 2">
    <name type="scientific">Pendulispora rubella</name>
    <dbReference type="NCBI Taxonomy" id="2741070"/>
    <lineage>
        <taxon>Bacteria</taxon>
        <taxon>Pseudomonadati</taxon>
        <taxon>Myxococcota</taxon>
        <taxon>Myxococcia</taxon>
        <taxon>Myxococcales</taxon>
        <taxon>Sorangiineae</taxon>
        <taxon>Pendulisporaceae</taxon>
        <taxon>Pendulispora</taxon>
    </lineage>
</organism>
<name>A0ABZ2KXA8_9BACT</name>
<dbReference type="RefSeq" id="WP_394831817.1">
    <property type="nucleotide sequence ID" value="NZ_CP089929.1"/>
</dbReference>
<dbReference type="EMBL" id="CP089983">
    <property type="protein sequence ID" value="WXB02191.1"/>
    <property type="molecule type" value="Genomic_DNA"/>
</dbReference>
<keyword evidence="2" id="KW-1185">Reference proteome</keyword>
<proteinExistence type="predicted"/>
<gene>
    <name evidence="1" type="ORF">LVJ94_35405</name>
</gene>
<evidence type="ECO:0000313" key="2">
    <source>
        <dbReference type="Proteomes" id="UP001374803"/>
    </source>
</evidence>
<protein>
    <submittedName>
        <fullName evidence="1">Uncharacterized protein</fullName>
    </submittedName>
</protein>
<sequence>MNKVVIEIPLREKVRPDDRAPLVARYRLAIEGALRACKVGDRIVHDPAGIRARVENDPETKGARGRP</sequence>